<dbReference type="Proteomes" id="UP000186917">
    <property type="component" value="Unassembled WGS sequence"/>
</dbReference>
<organism evidence="1 2">
    <name type="scientific">Filimonas lacunae</name>
    <dbReference type="NCBI Taxonomy" id="477680"/>
    <lineage>
        <taxon>Bacteria</taxon>
        <taxon>Pseudomonadati</taxon>
        <taxon>Bacteroidota</taxon>
        <taxon>Chitinophagia</taxon>
        <taxon>Chitinophagales</taxon>
        <taxon>Chitinophagaceae</taxon>
        <taxon>Filimonas</taxon>
    </lineage>
</organism>
<dbReference type="EMBL" id="FTOR01000004">
    <property type="protein sequence ID" value="SIT15689.1"/>
    <property type="molecule type" value="Genomic_DNA"/>
</dbReference>
<evidence type="ECO:0000313" key="2">
    <source>
        <dbReference type="Proteomes" id="UP000186917"/>
    </source>
</evidence>
<dbReference type="Gene3D" id="2.30.320.10">
    <property type="entry name" value="YwqG-like"/>
    <property type="match status" value="1"/>
</dbReference>
<gene>
    <name evidence="1" type="ORF">SAMN05421788_104186</name>
</gene>
<dbReference type="RefSeq" id="WP_076379534.1">
    <property type="nucleotide sequence ID" value="NZ_AP017422.1"/>
</dbReference>
<dbReference type="InterPro" id="IPR035948">
    <property type="entry name" value="YwqG-like_sf"/>
</dbReference>
<name>A0A173M9C8_9BACT</name>
<dbReference type="AlphaFoldDB" id="A0A173M9C8"/>
<evidence type="ECO:0000313" key="1">
    <source>
        <dbReference type="EMBL" id="SIT15689.1"/>
    </source>
</evidence>
<proteinExistence type="predicted"/>
<dbReference type="PANTHER" id="PTHR36436:SF6">
    <property type="entry name" value="SLL5081 PROTEIN"/>
    <property type="match status" value="1"/>
</dbReference>
<protein>
    <submittedName>
        <fullName evidence="1">Uncharacterized protein YwqG</fullName>
    </submittedName>
</protein>
<dbReference type="InterPro" id="IPR015315">
    <property type="entry name" value="DUF1963"/>
</dbReference>
<dbReference type="Pfam" id="PF09234">
    <property type="entry name" value="DUF1963"/>
    <property type="match status" value="1"/>
</dbReference>
<sequence length="284" mass="32667">MNKQDFIAAVNAAQLNQHLPHFEALMKDSIWHTLTPISDYADEPLGKSRIGGIPDLPPGMDWPRSDDGVSLSFVAQLNLAELKPFDTYQLLPDSGYLFFFYDSEGDMGGYSPGERHLFRVLYHNSNTLDQSPVKDYPEDIIETGRYYPCRLSFSNHISMPYKWGKDFSFFNEAERDVYGSKVWQGGIINKTLGHADIFQGEMEPLCEIVTSAGFDGDFKKFNQPEYDGLDARAKEEWVLLLQVDSNEDTAGMQWYNIGRLYFWIKKQDLLNKNFDRCWCIAQDM</sequence>
<dbReference type="SUPFAM" id="SSF103032">
    <property type="entry name" value="Hypothetical protein YwqG"/>
    <property type="match status" value="1"/>
</dbReference>
<accession>A0A173M9C8</accession>
<reference evidence="2" key="1">
    <citation type="submission" date="2017-01" db="EMBL/GenBank/DDBJ databases">
        <authorList>
            <person name="Varghese N."/>
            <person name="Submissions S."/>
        </authorList>
    </citation>
    <scope>NUCLEOTIDE SEQUENCE [LARGE SCALE GENOMIC DNA]</scope>
    <source>
        <strain evidence="2">DSM 21054</strain>
    </source>
</reference>
<dbReference type="OrthoDB" id="1414356at2"/>
<dbReference type="PANTHER" id="PTHR36436">
    <property type="entry name" value="SLL5081 PROTEIN"/>
    <property type="match status" value="1"/>
</dbReference>
<keyword evidence="2" id="KW-1185">Reference proteome</keyword>
<dbReference type="KEGG" id="fln:FLA_0057"/>
<dbReference type="STRING" id="477680.SAMN05421788_104186"/>